<protein>
    <recommendedName>
        <fullName evidence="1">Microcin J25-processing protein McjB C-terminal domain-containing protein</fullName>
    </recommendedName>
</protein>
<dbReference type="Pfam" id="PF13471">
    <property type="entry name" value="Transglut_core3"/>
    <property type="match status" value="1"/>
</dbReference>
<dbReference type="InterPro" id="IPR032708">
    <property type="entry name" value="McjB_C"/>
</dbReference>
<name>A0A644Z1W9_9ZZZZ</name>
<gene>
    <name evidence="2" type="ORF">SDC9_81135</name>
</gene>
<comment type="caution">
    <text evidence="2">The sequence shown here is derived from an EMBL/GenBank/DDBJ whole genome shotgun (WGS) entry which is preliminary data.</text>
</comment>
<dbReference type="InterPro" id="IPR053521">
    <property type="entry name" value="McjB-like"/>
</dbReference>
<proteinExistence type="predicted"/>
<feature type="domain" description="Microcin J25-processing protein McjB C-terminal" evidence="1">
    <location>
        <begin position="3"/>
        <end position="82"/>
    </location>
</feature>
<organism evidence="2">
    <name type="scientific">bioreactor metagenome</name>
    <dbReference type="NCBI Taxonomy" id="1076179"/>
    <lineage>
        <taxon>unclassified sequences</taxon>
        <taxon>metagenomes</taxon>
        <taxon>ecological metagenomes</taxon>
    </lineage>
</organism>
<reference evidence="2" key="1">
    <citation type="submission" date="2019-08" db="EMBL/GenBank/DDBJ databases">
        <authorList>
            <person name="Kucharzyk K."/>
            <person name="Murdoch R.W."/>
            <person name="Higgins S."/>
            <person name="Loffler F."/>
        </authorList>
    </citation>
    <scope>NUCLEOTIDE SEQUENCE</scope>
</reference>
<evidence type="ECO:0000259" key="1">
    <source>
        <dbReference type="Pfam" id="PF13471"/>
    </source>
</evidence>
<dbReference type="AlphaFoldDB" id="A0A644Z1W9"/>
<accession>A0A644Z1W9</accession>
<dbReference type="EMBL" id="VSSQ01007007">
    <property type="protein sequence ID" value="MPM34549.1"/>
    <property type="molecule type" value="Genomic_DNA"/>
</dbReference>
<dbReference type="NCBIfam" id="NF033537">
    <property type="entry name" value="lasso_biosyn_B2"/>
    <property type="match status" value="1"/>
</dbReference>
<evidence type="ECO:0000313" key="2">
    <source>
        <dbReference type="EMBL" id="MPM34549.1"/>
    </source>
</evidence>
<sequence length="88" mass="9758">MNPYVHKLGWAINLVSRHTPWESKCLVQAIVGKILLRRLQLTNTLYLGVGRDGDNKLIAHAWLRCGAIFVSGGAGRERFAVVGKFADI</sequence>